<dbReference type="InterPro" id="IPR051013">
    <property type="entry name" value="MBL_superfamily_lactonases"/>
</dbReference>
<dbReference type="InterPro" id="IPR036866">
    <property type="entry name" value="RibonucZ/Hydroxyglut_hydro"/>
</dbReference>
<dbReference type="PANTHER" id="PTHR42978:SF7">
    <property type="entry name" value="METALLO-HYDROLASE RV2300C-RELATED"/>
    <property type="match status" value="1"/>
</dbReference>
<dbReference type="GO" id="GO:0046872">
    <property type="term" value="F:metal ion binding"/>
    <property type="evidence" value="ECO:0007669"/>
    <property type="project" value="UniProtKB-KW"/>
</dbReference>
<dbReference type="Gene3D" id="3.60.15.10">
    <property type="entry name" value="Ribonuclease Z/Hydroxyacylglutathione hydrolase-like"/>
    <property type="match status" value="1"/>
</dbReference>
<keyword evidence="4 7" id="KW-0378">Hydrolase</keyword>
<dbReference type="EMBL" id="JAADZU010000035">
    <property type="protein sequence ID" value="NDK90344.1"/>
    <property type="molecule type" value="Genomic_DNA"/>
</dbReference>
<dbReference type="RefSeq" id="WP_059039143.1">
    <property type="nucleotide sequence ID" value="NZ_JAADZU010000035.1"/>
</dbReference>
<reference evidence="7 8" key="1">
    <citation type="submission" date="2020-01" db="EMBL/GenBank/DDBJ databases">
        <title>Investigation of new actinobacteria for the biodesulphurisation of diesel fuel.</title>
        <authorList>
            <person name="Athi Narayanan S.M."/>
        </authorList>
    </citation>
    <scope>NUCLEOTIDE SEQUENCE [LARGE SCALE GENOMIC DNA]</scope>
    <source>
        <strain evidence="7 8">213E</strain>
    </source>
</reference>
<evidence type="ECO:0000313" key="7">
    <source>
        <dbReference type="EMBL" id="NDK90344.1"/>
    </source>
</evidence>
<evidence type="ECO:0000256" key="2">
    <source>
        <dbReference type="ARBA" id="ARBA00007749"/>
    </source>
</evidence>
<dbReference type="Proteomes" id="UP000466307">
    <property type="component" value="Unassembled WGS sequence"/>
</dbReference>
<organism evidence="7 8">
    <name type="scientific">Gordonia desulfuricans</name>
    <dbReference type="NCBI Taxonomy" id="89051"/>
    <lineage>
        <taxon>Bacteria</taxon>
        <taxon>Bacillati</taxon>
        <taxon>Actinomycetota</taxon>
        <taxon>Actinomycetes</taxon>
        <taxon>Mycobacteriales</taxon>
        <taxon>Gordoniaceae</taxon>
        <taxon>Gordonia</taxon>
    </lineage>
</organism>
<evidence type="ECO:0000256" key="5">
    <source>
        <dbReference type="ARBA" id="ARBA00022833"/>
    </source>
</evidence>
<keyword evidence="8" id="KW-1185">Reference proteome</keyword>
<dbReference type="GO" id="GO:0016787">
    <property type="term" value="F:hydrolase activity"/>
    <property type="evidence" value="ECO:0007669"/>
    <property type="project" value="UniProtKB-KW"/>
</dbReference>
<comment type="caution">
    <text evidence="7">The sequence shown here is derived from an EMBL/GenBank/DDBJ whole genome shotgun (WGS) entry which is preliminary data.</text>
</comment>
<keyword evidence="5" id="KW-0862">Zinc</keyword>
<proteinExistence type="inferred from homology"/>
<dbReference type="InterPro" id="IPR001279">
    <property type="entry name" value="Metallo-B-lactamas"/>
</dbReference>
<dbReference type="Pfam" id="PF00753">
    <property type="entry name" value="Lactamase_B"/>
    <property type="match status" value="1"/>
</dbReference>
<comment type="cofactor">
    <cofactor evidence="1">
        <name>Zn(2+)</name>
        <dbReference type="ChEBI" id="CHEBI:29105"/>
    </cofactor>
</comment>
<evidence type="ECO:0000256" key="1">
    <source>
        <dbReference type="ARBA" id="ARBA00001947"/>
    </source>
</evidence>
<evidence type="ECO:0000256" key="4">
    <source>
        <dbReference type="ARBA" id="ARBA00022801"/>
    </source>
</evidence>
<feature type="domain" description="Metallo-beta-lactamase" evidence="6">
    <location>
        <begin position="46"/>
        <end position="265"/>
    </location>
</feature>
<dbReference type="SMART" id="SM00849">
    <property type="entry name" value="Lactamase_B"/>
    <property type="match status" value="1"/>
</dbReference>
<evidence type="ECO:0000259" key="6">
    <source>
        <dbReference type="SMART" id="SM00849"/>
    </source>
</evidence>
<dbReference type="SUPFAM" id="SSF56281">
    <property type="entry name" value="Metallo-hydrolase/oxidoreductase"/>
    <property type="match status" value="1"/>
</dbReference>
<protein>
    <submittedName>
        <fullName evidence="7">MBL fold metallo-hydrolase</fullName>
    </submittedName>
</protein>
<dbReference type="PANTHER" id="PTHR42978">
    <property type="entry name" value="QUORUM-QUENCHING LACTONASE YTNP-RELATED-RELATED"/>
    <property type="match status" value="1"/>
</dbReference>
<evidence type="ECO:0000313" key="8">
    <source>
        <dbReference type="Proteomes" id="UP000466307"/>
    </source>
</evidence>
<name>A0A7K3LQ06_9ACTN</name>
<evidence type="ECO:0000256" key="3">
    <source>
        <dbReference type="ARBA" id="ARBA00022723"/>
    </source>
</evidence>
<accession>A0A7K3LQ06</accession>
<gene>
    <name evidence="7" type="ORF">GYA93_12225</name>
</gene>
<dbReference type="AlphaFoldDB" id="A0A7K3LQ06"/>
<sequence length="288" mass="31494">MTISIDILETGTVAIRPSHRTQSATRPVLLRRARVLTDRRWTVPLSINTYLIRHPEGAILVDSGESPHVSQRGFFPFWQPFFHVAVDLKVGPEEGIRSRLAEYGLAPADLTAVILTYLHHDHGDGIPDLDGAPIYVSAEQWDANRHNIPATVEGAVPKRWPHGFTPLILEPSGPPVGPFPRSYPITSDGTIFAVDTPGHVPGHLSVIALDDDVAYFFGGDSTYDLELLDADLTDGVNIAPRQAIESLRAIKEYARTQPTVILPAHDPLAAERLATKAVYHPSPLKAAL</sequence>
<comment type="similarity">
    <text evidence="2">Belongs to the metallo-beta-lactamase superfamily.</text>
</comment>
<keyword evidence="3" id="KW-0479">Metal-binding</keyword>